<dbReference type="EMBL" id="CAXIEN010000220">
    <property type="protein sequence ID" value="CAL1287627.1"/>
    <property type="molecule type" value="Genomic_DNA"/>
</dbReference>
<dbReference type="PANTHER" id="PTHR24068">
    <property type="entry name" value="UBIQUITIN-CONJUGATING ENZYME E2"/>
    <property type="match status" value="1"/>
</dbReference>
<dbReference type="SUPFAM" id="SSF54495">
    <property type="entry name" value="UBC-like"/>
    <property type="match status" value="1"/>
</dbReference>
<keyword evidence="3" id="KW-1185">Reference proteome</keyword>
<evidence type="ECO:0000313" key="2">
    <source>
        <dbReference type="EMBL" id="CAL1287627.1"/>
    </source>
</evidence>
<sequence length="157" mass="18230">MPTFSELLDKFRLLETELRNRFSLARRNIQFKADPDNPRVLDVTMIGPKHSPYEEMVFQLEWFAPDDFPLAPPIVRFLTKIKHPQIDDFGYIRSVFLGSRWTPSFGVHFSLLIVWELLREPSGESLIGETVGYHGMVDGSKKNRVEKTCLDFSRLSL</sequence>
<dbReference type="SMART" id="SM00212">
    <property type="entry name" value="UBCc"/>
    <property type="match status" value="1"/>
</dbReference>
<name>A0AAV2AVJ6_9ARAC</name>
<feature type="domain" description="UBC core" evidence="1">
    <location>
        <begin position="9"/>
        <end position="157"/>
    </location>
</feature>
<evidence type="ECO:0000259" key="1">
    <source>
        <dbReference type="PROSITE" id="PS50127"/>
    </source>
</evidence>
<dbReference type="InterPro" id="IPR016135">
    <property type="entry name" value="UBQ-conjugating_enzyme/RWD"/>
</dbReference>
<gene>
    <name evidence="2" type="ORF">LARSCL_LOCUS14928</name>
</gene>
<dbReference type="Proteomes" id="UP001497382">
    <property type="component" value="Unassembled WGS sequence"/>
</dbReference>
<dbReference type="Gene3D" id="3.10.110.10">
    <property type="entry name" value="Ubiquitin Conjugating Enzyme"/>
    <property type="match status" value="1"/>
</dbReference>
<accession>A0AAV2AVJ6</accession>
<comment type="caution">
    <text evidence="2">The sequence shown here is derived from an EMBL/GenBank/DDBJ whole genome shotgun (WGS) entry which is preliminary data.</text>
</comment>
<dbReference type="PROSITE" id="PS50127">
    <property type="entry name" value="UBC_2"/>
    <property type="match status" value="1"/>
</dbReference>
<reference evidence="2 3" key="1">
    <citation type="submission" date="2024-04" db="EMBL/GenBank/DDBJ databases">
        <authorList>
            <person name="Rising A."/>
            <person name="Reimegard J."/>
            <person name="Sonavane S."/>
            <person name="Akerstrom W."/>
            <person name="Nylinder S."/>
            <person name="Hedman E."/>
            <person name="Kallberg Y."/>
        </authorList>
    </citation>
    <scope>NUCLEOTIDE SEQUENCE [LARGE SCALE GENOMIC DNA]</scope>
</reference>
<dbReference type="AlphaFoldDB" id="A0AAV2AVJ6"/>
<organism evidence="2 3">
    <name type="scientific">Larinioides sclopetarius</name>
    <dbReference type="NCBI Taxonomy" id="280406"/>
    <lineage>
        <taxon>Eukaryota</taxon>
        <taxon>Metazoa</taxon>
        <taxon>Ecdysozoa</taxon>
        <taxon>Arthropoda</taxon>
        <taxon>Chelicerata</taxon>
        <taxon>Arachnida</taxon>
        <taxon>Araneae</taxon>
        <taxon>Araneomorphae</taxon>
        <taxon>Entelegynae</taxon>
        <taxon>Araneoidea</taxon>
        <taxon>Araneidae</taxon>
        <taxon>Larinioides</taxon>
    </lineage>
</organism>
<dbReference type="InterPro" id="IPR000608">
    <property type="entry name" value="UBC"/>
</dbReference>
<protein>
    <recommendedName>
        <fullName evidence="1">UBC core domain-containing protein</fullName>
    </recommendedName>
</protein>
<evidence type="ECO:0000313" key="3">
    <source>
        <dbReference type="Proteomes" id="UP001497382"/>
    </source>
</evidence>
<proteinExistence type="predicted"/>
<dbReference type="Pfam" id="PF00179">
    <property type="entry name" value="UQ_con"/>
    <property type="match status" value="1"/>
</dbReference>